<reference evidence="2 3" key="1">
    <citation type="submission" date="2018-04" db="EMBL/GenBank/DDBJ databases">
        <title>Chitinophaga fuyangensis sp. nov., isolated from soil in a chemical factory.</title>
        <authorList>
            <person name="Chen K."/>
        </authorList>
    </citation>
    <scope>NUCLEOTIDE SEQUENCE [LARGE SCALE GENOMIC DNA]</scope>
    <source>
        <strain evidence="2 3">LY-1</strain>
    </source>
</reference>
<dbReference type="RefSeq" id="WP_108684690.1">
    <property type="nucleotide sequence ID" value="NZ_QCYK01000001.1"/>
</dbReference>
<evidence type="ECO:0000256" key="1">
    <source>
        <dbReference type="SAM" id="SignalP"/>
    </source>
</evidence>
<evidence type="ECO:0000313" key="2">
    <source>
        <dbReference type="EMBL" id="PUZ28049.1"/>
    </source>
</evidence>
<evidence type="ECO:0000313" key="3">
    <source>
        <dbReference type="Proteomes" id="UP000244450"/>
    </source>
</evidence>
<dbReference type="AlphaFoldDB" id="A0A2T7BK79"/>
<keyword evidence="1" id="KW-0732">Signal</keyword>
<proteinExistence type="predicted"/>
<accession>A0A2T7BK79</accession>
<dbReference type="Proteomes" id="UP000244450">
    <property type="component" value="Unassembled WGS sequence"/>
</dbReference>
<dbReference type="Gene3D" id="2.50.20.10">
    <property type="entry name" value="Lipoprotein localisation LolA/LolB/LppX"/>
    <property type="match status" value="1"/>
</dbReference>
<sequence>MKSIKLLALLFVLGIAGAKAQTADELMDKSIAAMGGADKLKNLKTAYNEGSIQVQGQEFPIKIWKIQHEAMRMEFDIMGTNNIQVVTKGGGWSLMPIQGQTDPTPLDSAKAKMMQPQLSINGDLFDYKTDGKKVEALGKENIDGVDAYKLKITSKDGVEAIAYLDPTSYYLIRTKNTVNVQGNTVDVTVKLHDYKKTDDGYAYPSVIEETNSGMTILITKAEYNKPVEDSLFKMPGK</sequence>
<protein>
    <recommendedName>
        <fullName evidence="4">Outer membrane lipoprotein-sorting protein</fullName>
    </recommendedName>
</protein>
<feature type="signal peptide" evidence="1">
    <location>
        <begin position="1"/>
        <end position="20"/>
    </location>
</feature>
<name>A0A2T7BK79_9BACT</name>
<dbReference type="EMBL" id="QCYK01000001">
    <property type="protein sequence ID" value="PUZ28049.1"/>
    <property type="molecule type" value="Genomic_DNA"/>
</dbReference>
<comment type="caution">
    <text evidence="2">The sequence shown here is derived from an EMBL/GenBank/DDBJ whole genome shotgun (WGS) entry which is preliminary data.</text>
</comment>
<feature type="chain" id="PRO_5015431971" description="Outer membrane lipoprotein-sorting protein" evidence="1">
    <location>
        <begin position="21"/>
        <end position="237"/>
    </location>
</feature>
<dbReference type="OrthoDB" id="128937at2"/>
<organism evidence="2 3">
    <name type="scientific">Chitinophaga parva</name>
    <dbReference type="NCBI Taxonomy" id="2169414"/>
    <lineage>
        <taxon>Bacteria</taxon>
        <taxon>Pseudomonadati</taxon>
        <taxon>Bacteroidota</taxon>
        <taxon>Chitinophagia</taxon>
        <taxon>Chitinophagales</taxon>
        <taxon>Chitinophagaceae</taxon>
        <taxon>Chitinophaga</taxon>
    </lineage>
</organism>
<gene>
    <name evidence="2" type="ORF">DCC81_00765</name>
</gene>
<evidence type="ECO:0008006" key="4">
    <source>
        <dbReference type="Google" id="ProtNLM"/>
    </source>
</evidence>
<keyword evidence="3" id="KW-1185">Reference proteome</keyword>